<dbReference type="InterPro" id="IPR006050">
    <property type="entry name" value="DNA_photolyase_N"/>
</dbReference>
<comment type="caution">
    <text evidence="3">The sequence shown here is derived from an EMBL/GenBank/DDBJ whole genome shotgun (WGS) entry which is preliminary data.</text>
</comment>
<dbReference type="InterPro" id="IPR036155">
    <property type="entry name" value="Crypto/Photolyase_N_sf"/>
</dbReference>
<evidence type="ECO:0000313" key="4">
    <source>
        <dbReference type="Proteomes" id="UP000886520"/>
    </source>
</evidence>
<dbReference type="SUPFAM" id="SSF52425">
    <property type="entry name" value="Cryptochrome/photolyase, N-terminal domain"/>
    <property type="match status" value="1"/>
</dbReference>
<proteinExistence type="predicted"/>
<dbReference type="Proteomes" id="UP000886520">
    <property type="component" value="Chromosome 12"/>
</dbReference>
<dbReference type="EMBL" id="JABFUD020000012">
    <property type="protein sequence ID" value="KAI5072110.1"/>
    <property type="molecule type" value="Genomic_DNA"/>
</dbReference>
<dbReference type="GO" id="GO:0000719">
    <property type="term" value="P:photoreactive repair"/>
    <property type="evidence" value="ECO:0007669"/>
    <property type="project" value="TreeGrafter"/>
</dbReference>
<reference evidence="3" key="1">
    <citation type="submission" date="2021-01" db="EMBL/GenBank/DDBJ databases">
        <title>Adiantum capillus-veneris genome.</title>
        <authorList>
            <person name="Fang Y."/>
            <person name="Liao Q."/>
        </authorList>
    </citation>
    <scope>NUCLEOTIDE SEQUENCE</scope>
    <source>
        <strain evidence="3">H3</strain>
        <tissue evidence="3">Leaf</tissue>
    </source>
</reference>
<feature type="region of interest" description="Disordered" evidence="1">
    <location>
        <begin position="1"/>
        <end position="20"/>
    </location>
</feature>
<dbReference type="InterPro" id="IPR014729">
    <property type="entry name" value="Rossmann-like_a/b/a_fold"/>
</dbReference>
<dbReference type="PANTHER" id="PTHR10211">
    <property type="entry name" value="DEOXYRIBODIPYRIMIDINE PHOTOLYASE"/>
    <property type="match status" value="1"/>
</dbReference>
<feature type="domain" description="Photolyase/cryptochrome alpha/beta" evidence="2">
    <location>
        <begin position="72"/>
        <end position="99"/>
    </location>
</feature>
<dbReference type="GO" id="GO:0003904">
    <property type="term" value="F:deoxyribodipyrimidine photo-lyase activity"/>
    <property type="evidence" value="ECO:0007669"/>
    <property type="project" value="TreeGrafter"/>
</dbReference>
<protein>
    <recommendedName>
        <fullName evidence="2">Photolyase/cryptochrome alpha/beta domain-containing protein</fullName>
    </recommendedName>
</protein>
<dbReference type="AlphaFoldDB" id="A0A9D4UQL3"/>
<dbReference type="InterPro" id="IPR052219">
    <property type="entry name" value="Photolyase_Class-2"/>
</dbReference>
<dbReference type="Pfam" id="PF00875">
    <property type="entry name" value="DNA_photolyase"/>
    <property type="match status" value="1"/>
</dbReference>
<dbReference type="OrthoDB" id="10440865at2759"/>
<dbReference type="PANTHER" id="PTHR10211:SF0">
    <property type="entry name" value="DEOXYRIBODIPYRIMIDINE PHOTO-LYASE"/>
    <property type="match status" value="1"/>
</dbReference>
<organism evidence="3 4">
    <name type="scientific">Adiantum capillus-veneris</name>
    <name type="common">Maidenhair fern</name>
    <dbReference type="NCBI Taxonomy" id="13818"/>
    <lineage>
        <taxon>Eukaryota</taxon>
        <taxon>Viridiplantae</taxon>
        <taxon>Streptophyta</taxon>
        <taxon>Embryophyta</taxon>
        <taxon>Tracheophyta</taxon>
        <taxon>Polypodiopsida</taxon>
        <taxon>Polypodiidae</taxon>
        <taxon>Polypodiales</taxon>
        <taxon>Pteridineae</taxon>
        <taxon>Pteridaceae</taxon>
        <taxon>Vittarioideae</taxon>
        <taxon>Adiantum</taxon>
    </lineage>
</organism>
<dbReference type="Gene3D" id="3.40.50.620">
    <property type="entry name" value="HUPs"/>
    <property type="match status" value="1"/>
</dbReference>
<evidence type="ECO:0000313" key="3">
    <source>
        <dbReference type="EMBL" id="KAI5072110.1"/>
    </source>
</evidence>
<gene>
    <name evidence="3" type="ORF">GOP47_0012216</name>
</gene>
<name>A0A9D4UQL3_ADICA</name>
<keyword evidence="4" id="KW-1185">Reference proteome</keyword>
<evidence type="ECO:0000259" key="2">
    <source>
        <dbReference type="PROSITE" id="PS51645"/>
    </source>
</evidence>
<dbReference type="PROSITE" id="PS51645">
    <property type="entry name" value="PHR_CRY_ALPHA_BETA"/>
    <property type="match status" value="1"/>
</dbReference>
<sequence length="99" mass="10928">MAPTGKTASRMAMKRPGKEAKVGATKKAKLVEAIEEAPEEVCADGEVNVSIEVNAGRVRLLKQATQQATQGAPIVYWMSRDQRFHDNWTLLYAAQQARQ</sequence>
<evidence type="ECO:0000256" key="1">
    <source>
        <dbReference type="SAM" id="MobiDB-lite"/>
    </source>
</evidence>
<accession>A0A9D4UQL3</accession>